<organism evidence="2 3">
    <name type="scientific">Nonomuraea fuscirosea</name>
    <dbReference type="NCBI Taxonomy" id="1291556"/>
    <lineage>
        <taxon>Bacteria</taxon>
        <taxon>Bacillati</taxon>
        <taxon>Actinomycetota</taxon>
        <taxon>Actinomycetes</taxon>
        <taxon>Streptosporangiales</taxon>
        <taxon>Streptosporangiaceae</taxon>
        <taxon>Nonomuraea</taxon>
    </lineage>
</organism>
<gene>
    <name evidence="2" type="ORF">B0I32_130118</name>
</gene>
<evidence type="ECO:0000313" key="3">
    <source>
        <dbReference type="Proteomes" id="UP000238312"/>
    </source>
</evidence>
<reference evidence="2 3" key="1">
    <citation type="submission" date="2018-03" db="EMBL/GenBank/DDBJ databases">
        <title>Genomic Encyclopedia of Type Strains, Phase III (KMG-III): the genomes of soil and plant-associated and newly described type strains.</title>
        <authorList>
            <person name="Whitman W."/>
        </authorList>
    </citation>
    <scope>NUCLEOTIDE SEQUENCE [LARGE SCALE GENOMIC DNA]</scope>
    <source>
        <strain evidence="2 3">CGMCC 4.7104</strain>
    </source>
</reference>
<comment type="caution">
    <text evidence="2">The sequence shown here is derived from an EMBL/GenBank/DDBJ whole genome shotgun (WGS) entry which is preliminary data.</text>
</comment>
<evidence type="ECO:0000256" key="1">
    <source>
        <dbReference type="SAM" id="MobiDB-lite"/>
    </source>
</evidence>
<protein>
    <submittedName>
        <fullName evidence="2">Uncharacterized protein</fullName>
    </submittedName>
</protein>
<dbReference type="Proteomes" id="UP000238312">
    <property type="component" value="Unassembled WGS sequence"/>
</dbReference>
<dbReference type="EMBL" id="PVNG01000030">
    <property type="protein sequence ID" value="PRX52843.1"/>
    <property type="molecule type" value="Genomic_DNA"/>
</dbReference>
<keyword evidence="3" id="KW-1185">Reference proteome</keyword>
<feature type="region of interest" description="Disordered" evidence="1">
    <location>
        <begin position="1"/>
        <end position="20"/>
    </location>
</feature>
<name>A0A2T0M5S8_9ACTN</name>
<evidence type="ECO:0000313" key="2">
    <source>
        <dbReference type="EMBL" id="PRX52843.1"/>
    </source>
</evidence>
<feature type="compositionally biased region" description="Basic and acidic residues" evidence="1">
    <location>
        <begin position="1"/>
        <end position="12"/>
    </location>
</feature>
<proteinExistence type="predicted"/>
<dbReference type="AlphaFoldDB" id="A0A2T0M5S8"/>
<sequence length="180" mass="19325">MPAAERDDRRPEPAVPRRAHTPVANLTLFLPPTRVTHAAAPLLPRDHAGHVLTVRDPADGSRTHSGHGTTFRRLTVGHATIGRGAAEHTTARNAAMDSPTFRDTTYRNATVHATMARNTTVGPRTVGSGATGHVFLRPGGHPLRTLMTAPVQARPGPSVPYEIRRSGFDVVIGHSRPTSR</sequence>
<accession>A0A2T0M5S8</accession>